<feature type="transmembrane region" description="Helical" evidence="5">
    <location>
        <begin position="39"/>
        <end position="62"/>
    </location>
</feature>
<keyword evidence="2 5" id="KW-0812">Transmembrane</keyword>
<evidence type="ECO:0000256" key="3">
    <source>
        <dbReference type="ARBA" id="ARBA00022989"/>
    </source>
</evidence>
<comment type="caution">
    <text evidence="6">The sequence shown here is derived from an EMBL/GenBank/DDBJ whole genome shotgun (WGS) entry which is preliminary data.</text>
</comment>
<evidence type="ECO:0000256" key="1">
    <source>
        <dbReference type="ARBA" id="ARBA00004141"/>
    </source>
</evidence>
<keyword evidence="3 5" id="KW-1133">Transmembrane helix</keyword>
<feature type="transmembrane region" description="Helical" evidence="5">
    <location>
        <begin position="172"/>
        <end position="192"/>
    </location>
</feature>
<dbReference type="PANTHER" id="PTHR10361">
    <property type="entry name" value="SODIUM-BILE ACID COTRANSPORTER"/>
    <property type="match status" value="1"/>
</dbReference>
<dbReference type="EMBL" id="JAUMIT010000001">
    <property type="protein sequence ID" value="MDO3693706.1"/>
    <property type="molecule type" value="Genomic_DNA"/>
</dbReference>
<feature type="transmembrane region" description="Helical" evidence="5">
    <location>
        <begin position="95"/>
        <end position="121"/>
    </location>
</feature>
<evidence type="ECO:0000256" key="2">
    <source>
        <dbReference type="ARBA" id="ARBA00022692"/>
    </source>
</evidence>
<keyword evidence="4 5" id="KW-0472">Membrane</keyword>
<evidence type="ECO:0000313" key="6">
    <source>
        <dbReference type="EMBL" id="MDO3693706.1"/>
    </source>
</evidence>
<reference evidence="6" key="1">
    <citation type="submission" date="2023-07" db="EMBL/GenBank/DDBJ databases">
        <title>Wenyingzhuangia sp. chi5 genome sequencing and assembly.</title>
        <authorList>
            <person name="Park S."/>
        </authorList>
    </citation>
    <scope>NUCLEOTIDE SEQUENCE</scope>
    <source>
        <strain evidence="6">Chi5</strain>
    </source>
</reference>
<evidence type="ECO:0000313" key="7">
    <source>
        <dbReference type="Proteomes" id="UP001168642"/>
    </source>
</evidence>
<protein>
    <submittedName>
        <fullName evidence="6">Bile acid:sodium symporter family protein</fullName>
    </submittedName>
</protein>
<name>A0ABT8VP19_9FLAO</name>
<accession>A0ABT8VP19</accession>
<evidence type="ECO:0000256" key="5">
    <source>
        <dbReference type="SAM" id="Phobius"/>
    </source>
</evidence>
<dbReference type="PANTHER" id="PTHR10361:SF24">
    <property type="entry name" value="P3 PROTEIN"/>
    <property type="match status" value="1"/>
</dbReference>
<comment type="subcellular location">
    <subcellularLocation>
        <location evidence="1">Membrane</location>
        <topology evidence="1">Multi-pass membrane protein</topology>
    </subcellularLocation>
</comment>
<feature type="transmembrane region" description="Helical" evidence="5">
    <location>
        <begin position="68"/>
        <end position="88"/>
    </location>
</feature>
<sequence>MTDLLLKVFLPSSLAIIMLGMGMSLTIHDFTRVFRQPKAIIIGLFNQIFILPIIAFLLAILFHLDTTMAVGLIVLASCPGGPTSNIIAQVCDGNLALSVTLTAVGSFTSVISTQLVTSFALTYFNTHTGTTIELPVLDTMFQIMMITMLPICIGMFIHAYKTNFALRMLKPMKIASTIIFILIFIGIVATNFNTIGQALKKVGIVTLLLNISIIGSGFLLAKIFNLGSKNAISIGVDGSIQNATLGIVIATSILNNIEMAIPTAAYTIWMYTTGGILMWYFGKKKQKRIPSTK</sequence>
<dbReference type="InterPro" id="IPR002657">
    <property type="entry name" value="BilAc:Na_symport/Acr3"/>
</dbReference>
<dbReference type="Gene3D" id="1.20.1530.20">
    <property type="match status" value="1"/>
</dbReference>
<feature type="transmembrane region" description="Helical" evidence="5">
    <location>
        <begin position="6"/>
        <end position="27"/>
    </location>
</feature>
<feature type="transmembrane region" description="Helical" evidence="5">
    <location>
        <begin position="231"/>
        <end position="254"/>
    </location>
</feature>
<feature type="transmembrane region" description="Helical" evidence="5">
    <location>
        <begin position="141"/>
        <end position="160"/>
    </location>
</feature>
<keyword evidence="7" id="KW-1185">Reference proteome</keyword>
<feature type="transmembrane region" description="Helical" evidence="5">
    <location>
        <begin position="204"/>
        <end position="224"/>
    </location>
</feature>
<organism evidence="6 7">
    <name type="scientific">Wenyingzhuangia gilva</name>
    <dbReference type="NCBI Taxonomy" id="3057677"/>
    <lineage>
        <taxon>Bacteria</taxon>
        <taxon>Pseudomonadati</taxon>
        <taxon>Bacteroidota</taxon>
        <taxon>Flavobacteriia</taxon>
        <taxon>Flavobacteriales</taxon>
        <taxon>Flavobacteriaceae</taxon>
        <taxon>Wenyingzhuangia</taxon>
    </lineage>
</organism>
<gene>
    <name evidence="6" type="ORF">QVZ41_02450</name>
</gene>
<evidence type="ECO:0000256" key="4">
    <source>
        <dbReference type="ARBA" id="ARBA00023136"/>
    </source>
</evidence>
<dbReference type="RefSeq" id="WP_302882957.1">
    <property type="nucleotide sequence ID" value="NZ_JAUMIT010000001.1"/>
</dbReference>
<dbReference type="InterPro" id="IPR004710">
    <property type="entry name" value="Bilac:Na_transpt"/>
</dbReference>
<proteinExistence type="predicted"/>
<feature type="transmembrane region" description="Helical" evidence="5">
    <location>
        <begin position="260"/>
        <end position="281"/>
    </location>
</feature>
<dbReference type="Proteomes" id="UP001168642">
    <property type="component" value="Unassembled WGS sequence"/>
</dbReference>
<dbReference type="InterPro" id="IPR038770">
    <property type="entry name" value="Na+/solute_symporter_sf"/>
</dbReference>
<dbReference type="Pfam" id="PF01758">
    <property type="entry name" value="SBF"/>
    <property type="match status" value="1"/>
</dbReference>